<gene>
    <name evidence="3" type="ORF">QNI16_36095</name>
</gene>
<proteinExistence type="predicted"/>
<dbReference type="CDD" id="cd17557">
    <property type="entry name" value="REC_Rcp-like"/>
    <property type="match status" value="1"/>
</dbReference>
<dbReference type="InterPro" id="IPR001789">
    <property type="entry name" value="Sig_transdc_resp-reg_receiver"/>
</dbReference>
<keyword evidence="1" id="KW-0597">Phosphoprotein</keyword>
<dbReference type="Gene3D" id="3.40.50.2300">
    <property type="match status" value="1"/>
</dbReference>
<evidence type="ECO:0000313" key="4">
    <source>
        <dbReference type="Proteomes" id="UP001241110"/>
    </source>
</evidence>
<name>A0AAE3UDN5_9BACT</name>
<organism evidence="3 4">
    <name type="scientific">Xanthocytophaga flava</name>
    <dbReference type="NCBI Taxonomy" id="3048013"/>
    <lineage>
        <taxon>Bacteria</taxon>
        <taxon>Pseudomonadati</taxon>
        <taxon>Bacteroidota</taxon>
        <taxon>Cytophagia</taxon>
        <taxon>Cytophagales</taxon>
        <taxon>Rhodocytophagaceae</taxon>
        <taxon>Xanthocytophaga</taxon>
    </lineage>
</organism>
<dbReference type="GO" id="GO:0000160">
    <property type="term" value="P:phosphorelay signal transduction system"/>
    <property type="evidence" value="ECO:0007669"/>
    <property type="project" value="InterPro"/>
</dbReference>
<evidence type="ECO:0000313" key="3">
    <source>
        <dbReference type="EMBL" id="MDJ1485959.1"/>
    </source>
</evidence>
<dbReference type="InterPro" id="IPR052893">
    <property type="entry name" value="TCS_response_regulator"/>
</dbReference>
<dbReference type="PANTHER" id="PTHR44520:SF2">
    <property type="entry name" value="RESPONSE REGULATOR RCP1"/>
    <property type="match status" value="1"/>
</dbReference>
<reference evidence="3" key="1">
    <citation type="submission" date="2023-05" db="EMBL/GenBank/DDBJ databases">
        <authorList>
            <person name="Zhang X."/>
        </authorList>
    </citation>
    <scope>NUCLEOTIDE SEQUENCE</scope>
    <source>
        <strain evidence="3">YF14B1</strain>
    </source>
</reference>
<feature type="modified residue" description="4-aspartylphosphate" evidence="1">
    <location>
        <position position="61"/>
    </location>
</feature>
<dbReference type="SMART" id="SM00448">
    <property type="entry name" value="REC"/>
    <property type="match status" value="1"/>
</dbReference>
<dbReference type="InterPro" id="IPR011006">
    <property type="entry name" value="CheY-like_superfamily"/>
</dbReference>
<dbReference type="PROSITE" id="PS50110">
    <property type="entry name" value="RESPONSE_REGULATORY"/>
    <property type="match status" value="1"/>
</dbReference>
<sequence>MNRCILIADDDAEDRFFYQKAFEENNIGDTVLYFQNGLELLGYLQDMLADKAHLPSLILLDVNMPKMNGKEVLKTIKANESLGVIPVVIVSTSSAQDDMDECYALGANEYRVKPGNFVELKITIGQLYDRWLR</sequence>
<dbReference type="RefSeq" id="WP_313989202.1">
    <property type="nucleotide sequence ID" value="NZ_JASJOS010000025.1"/>
</dbReference>
<dbReference type="AlphaFoldDB" id="A0AAE3UDN5"/>
<dbReference type="PANTHER" id="PTHR44520">
    <property type="entry name" value="RESPONSE REGULATOR RCP1-RELATED"/>
    <property type="match status" value="1"/>
</dbReference>
<comment type="caution">
    <text evidence="3">The sequence shown here is derived from an EMBL/GenBank/DDBJ whole genome shotgun (WGS) entry which is preliminary data.</text>
</comment>
<accession>A0AAE3UDN5</accession>
<dbReference type="SUPFAM" id="SSF52172">
    <property type="entry name" value="CheY-like"/>
    <property type="match status" value="1"/>
</dbReference>
<feature type="domain" description="Response regulatory" evidence="2">
    <location>
        <begin position="4"/>
        <end position="128"/>
    </location>
</feature>
<dbReference type="Proteomes" id="UP001241110">
    <property type="component" value="Unassembled WGS sequence"/>
</dbReference>
<protein>
    <submittedName>
        <fullName evidence="3">Response regulator</fullName>
    </submittedName>
</protein>
<evidence type="ECO:0000256" key="1">
    <source>
        <dbReference type="PROSITE-ProRule" id="PRU00169"/>
    </source>
</evidence>
<dbReference type="Pfam" id="PF00072">
    <property type="entry name" value="Response_reg"/>
    <property type="match status" value="1"/>
</dbReference>
<dbReference type="EMBL" id="JASJOS010000025">
    <property type="protein sequence ID" value="MDJ1485959.1"/>
    <property type="molecule type" value="Genomic_DNA"/>
</dbReference>
<evidence type="ECO:0000259" key="2">
    <source>
        <dbReference type="PROSITE" id="PS50110"/>
    </source>
</evidence>